<evidence type="ECO:0000256" key="1">
    <source>
        <dbReference type="SAM" id="MobiDB-lite"/>
    </source>
</evidence>
<dbReference type="EMBL" id="BGPR01000556">
    <property type="protein sequence ID" value="GBM26261.1"/>
    <property type="molecule type" value="Genomic_DNA"/>
</dbReference>
<sequence>MKRRREVCPDEESAAPTLHTPGFPYKSRAERTSVPCLENESDTGRAYFHVIANAYDNFFFFTLRTAPLLRSCDLFSQFRWLPVEKSDQPTPPPTGHTGPRTRKPSPERLYLESIITTIKVTIRYYNKRLFFKQMGYKAVSRCGSPTELRPVLDYMYT</sequence>
<dbReference type="Proteomes" id="UP000499080">
    <property type="component" value="Unassembled WGS sequence"/>
</dbReference>
<accession>A0A4Y2EBG2</accession>
<name>A0A4Y2EBG2_ARAVE</name>
<protein>
    <submittedName>
        <fullName evidence="2">Uncharacterized protein</fullName>
    </submittedName>
</protein>
<proteinExistence type="predicted"/>
<evidence type="ECO:0000313" key="2">
    <source>
        <dbReference type="EMBL" id="GBM26261.1"/>
    </source>
</evidence>
<feature type="region of interest" description="Disordered" evidence="1">
    <location>
        <begin position="85"/>
        <end position="106"/>
    </location>
</feature>
<evidence type="ECO:0000313" key="3">
    <source>
        <dbReference type="Proteomes" id="UP000499080"/>
    </source>
</evidence>
<reference evidence="2 3" key="1">
    <citation type="journal article" date="2019" name="Sci. Rep.">
        <title>Orb-weaving spider Araneus ventricosus genome elucidates the spidroin gene catalogue.</title>
        <authorList>
            <person name="Kono N."/>
            <person name="Nakamura H."/>
            <person name="Ohtoshi R."/>
            <person name="Moran D.A.P."/>
            <person name="Shinohara A."/>
            <person name="Yoshida Y."/>
            <person name="Fujiwara M."/>
            <person name="Mori M."/>
            <person name="Tomita M."/>
            <person name="Arakawa K."/>
        </authorList>
    </citation>
    <scope>NUCLEOTIDE SEQUENCE [LARGE SCALE GENOMIC DNA]</scope>
</reference>
<keyword evidence="3" id="KW-1185">Reference proteome</keyword>
<gene>
    <name evidence="2" type="ORF">AVEN_22808_1</name>
</gene>
<feature type="region of interest" description="Disordered" evidence="1">
    <location>
        <begin position="1"/>
        <end position="26"/>
    </location>
</feature>
<organism evidence="2 3">
    <name type="scientific">Araneus ventricosus</name>
    <name type="common">Orbweaver spider</name>
    <name type="synonym">Epeira ventricosa</name>
    <dbReference type="NCBI Taxonomy" id="182803"/>
    <lineage>
        <taxon>Eukaryota</taxon>
        <taxon>Metazoa</taxon>
        <taxon>Ecdysozoa</taxon>
        <taxon>Arthropoda</taxon>
        <taxon>Chelicerata</taxon>
        <taxon>Arachnida</taxon>
        <taxon>Araneae</taxon>
        <taxon>Araneomorphae</taxon>
        <taxon>Entelegynae</taxon>
        <taxon>Araneoidea</taxon>
        <taxon>Araneidae</taxon>
        <taxon>Araneus</taxon>
    </lineage>
</organism>
<dbReference type="AlphaFoldDB" id="A0A4Y2EBG2"/>
<comment type="caution">
    <text evidence="2">The sequence shown here is derived from an EMBL/GenBank/DDBJ whole genome shotgun (WGS) entry which is preliminary data.</text>
</comment>